<evidence type="ECO:0000313" key="1">
    <source>
        <dbReference type="EMBL" id="KAL3535142.1"/>
    </source>
</evidence>
<gene>
    <name evidence="1" type="ORF">ACH5RR_003603</name>
</gene>
<name>A0ABD3AV96_9GENT</name>
<sequence length="189" mass="22074">MVVVEEWFFYGNNENLFKNKVTNSEGLALFSIINTFKTLAWPHLDYGNEIELVKNDCHIVVPFNLLELFTREGNLGPNLERETLQFLSNTVEILGELISIYLFTHFKIDPQTILNPNCPRTVIVVELIRSQRVFFDNVNDSYVRIFKFLPPEIPLRRWVSKVTKKKDEVEDEEENDDAITMKSSIIYAI</sequence>
<dbReference type="Proteomes" id="UP001630127">
    <property type="component" value="Unassembled WGS sequence"/>
</dbReference>
<protein>
    <submittedName>
        <fullName evidence="1">Uncharacterized protein</fullName>
    </submittedName>
</protein>
<reference evidence="1 2" key="1">
    <citation type="submission" date="2024-11" db="EMBL/GenBank/DDBJ databases">
        <title>A near-complete genome assembly of Cinchona calisaya.</title>
        <authorList>
            <person name="Lian D.C."/>
            <person name="Zhao X.W."/>
            <person name="Wei L."/>
        </authorList>
    </citation>
    <scope>NUCLEOTIDE SEQUENCE [LARGE SCALE GENOMIC DNA]</scope>
    <source>
        <tissue evidence="1">Nenye</tissue>
    </source>
</reference>
<dbReference type="EMBL" id="JBJUIK010000002">
    <property type="protein sequence ID" value="KAL3535142.1"/>
    <property type="molecule type" value="Genomic_DNA"/>
</dbReference>
<organism evidence="1 2">
    <name type="scientific">Cinchona calisaya</name>
    <dbReference type="NCBI Taxonomy" id="153742"/>
    <lineage>
        <taxon>Eukaryota</taxon>
        <taxon>Viridiplantae</taxon>
        <taxon>Streptophyta</taxon>
        <taxon>Embryophyta</taxon>
        <taxon>Tracheophyta</taxon>
        <taxon>Spermatophyta</taxon>
        <taxon>Magnoliopsida</taxon>
        <taxon>eudicotyledons</taxon>
        <taxon>Gunneridae</taxon>
        <taxon>Pentapetalae</taxon>
        <taxon>asterids</taxon>
        <taxon>lamiids</taxon>
        <taxon>Gentianales</taxon>
        <taxon>Rubiaceae</taxon>
        <taxon>Cinchonoideae</taxon>
        <taxon>Cinchoneae</taxon>
        <taxon>Cinchona</taxon>
    </lineage>
</organism>
<accession>A0ABD3AV96</accession>
<dbReference type="AlphaFoldDB" id="A0ABD3AV96"/>
<evidence type="ECO:0000313" key="2">
    <source>
        <dbReference type="Proteomes" id="UP001630127"/>
    </source>
</evidence>
<keyword evidence="2" id="KW-1185">Reference proteome</keyword>
<proteinExistence type="predicted"/>
<comment type="caution">
    <text evidence="1">The sequence shown here is derived from an EMBL/GenBank/DDBJ whole genome shotgun (WGS) entry which is preliminary data.</text>
</comment>